<dbReference type="Pfam" id="PF23812">
    <property type="entry name" value="Phage_TAC_18"/>
    <property type="match status" value="1"/>
</dbReference>
<keyword evidence="2" id="KW-1185">Reference proteome</keyword>
<dbReference type="RefSeq" id="WP_265506999.1">
    <property type="nucleotide sequence ID" value="NZ_JAOTBE010000022.1"/>
</dbReference>
<sequence>MSKLQKILCAALEAKLQGKAHRMPDVGGDILDAFLALSRARSHHPHGPNSITWEALAAWSQMMRRPLPPHHAEIIMALDEVWMRDAARRMGNAASGASAQPMVSDTPLSAGLFDAITGG</sequence>
<protein>
    <submittedName>
        <fullName evidence="1">Uncharacterized protein</fullName>
    </submittedName>
</protein>
<dbReference type="EMBL" id="JBHLWQ010000119">
    <property type="protein sequence ID" value="MFC0201174.1"/>
    <property type="molecule type" value="Genomic_DNA"/>
</dbReference>
<comment type="caution">
    <text evidence="1">The sequence shown here is derived from an EMBL/GenBank/DDBJ whole genome shotgun (WGS) entry which is preliminary data.</text>
</comment>
<proteinExistence type="predicted"/>
<accession>A0ABV6CKA7</accession>
<reference evidence="1 2" key="1">
    <citation type="submission" date="2024-09" db="EMBL/GenBank/DDBJ databases">
        <authorList>
            <person name="Sun Q."/>
            <person name="Mori K."/>
        </authorList>
    </citation>
    <scope>NUCLEOTIDE SEQUENCE [LARGE SCALE GENOMIC DNA]</scope>
    <source>
        <strain evidence="1 2">CCM 7904</strain>
    </source>
</reference>
<evidence type="ECO:0000313" key="1">
    <source>
        <dbReference type="EMBL" id="MFC0201174.1"/>
    </source>
</evidence>
<evidence type="ECO:0000313" key="2">
    <source>
        <dbReference type="Proteomes" id="UP001589795"/>
    </source>
</evidence>
<gene>
    <name evidence="1" type="ORF">ACFFIZ_12875</name>
</gene>
<dbReference type="InterPro" id="IPR056919">
    <property type="entry name" value="Phage_TAC_18"/>
</dbReference>
<dbReference type="Proteomes" id="UP001589795">
    <property type="component" value="Unassembled WGS sequence"/>
</dbReference>
<organism evidence="1 2">
    <name type="scientific">Paracoccus rhizosphaerae</name>
    <dbReference type="NCBI Taxonomy" id="1133347"/>
    <lineage>
        <taxon>Bacteria</taxon>
        <taxon>Pseudomonadati</taxon>
        <taxon>Pseudomonadota</taxon>
        <taxon>Alphaproteobacteria</taxon>
        <taxon>Rhodobacterales</taxon>
        <taxon>Paracoccaceae</taxon>
        <taxon>Paracoccus</taxon>
    </lineage>
</organism>
<name>A0ABV6CKA7_9RHOB</name>